<dbReference type="InterPro" id="IPR000980">
    <property type="entry name" value="SH2"/>
</dbReference>
<dbReference type="InterPro" id="IPR011009">
    <property type="entry name" value="Kinase-like_dom_sf"/>
</dbReference>
<dbReference type="InterPro" id="IPR001245">
    <property type="entry name" value="Ser-Thr/Tyr_kinase_cat_dom"/>
</dbReference>
<dbReference type="InterPro" id="IPR036770">
    <property type="entry name" value="Ankyrin_rpt-contain_sf"/>
</dbReference>
<evidence type="ECO:0000256" key="4">
    <source>
        <dbReference type="ARBA" id="ARBA00022777"/>
    </source>
</evidence>
<dbReference type="InterPro" id="IPR000719">
    <property type="entry name" value="Prot_kinase_dom"/>
</dbReference>
<gene>
    <name evidence="14" type="ORF">DGYR_LOCUS9936</name>
</gene>
<dbReference type="GO" id="GO:0071944">
    <property type="term" value="C:cell periphery"/>
    <property type="evidence" value="ECO:0007669"/>
    <property type="project" value="UniProtKB-ARBA"/>
</dbReference>
<dbReference type="Pfam" id="PF07714">
    <property type="entry name" value="PK_Tyr_Ser-Thr"/>
    <property type="match status" value="1"/>
</dbReference>
<dbReference type="Gene3D" id="1.25.40.20">
    <property type="entry name" value="Ankyrin repeat-containing domain"/>
    <property type="match status" value="1"/>
</dbReference>
<dbReference type="SMART" id="SM00219">
    <property type="entry name" value="TyrKc"/>
    <property type="match status" value="1"/>
</dbReference>
<evidence type="ECO:0000256" key="6">
    <source>
        <dbReference type="ARBA" id="ARBA00023137"/>
    </source>
</evidence>
<name>A0A7I8W321_9ANNE</name>
<evidence type="ECO:0000256" key="3">
    <source>
        <dbReference type="ARBA" id="ARBA00022741"/>
    </source>
</evidence>
<reference evidence="14 15" key="1">
    <citation type="submission" date="2020-08" db="EMBL/GenBank/DDBJ databases">
        <authorList>
            <person name="Hejnol A."/>
        </authorList>
    </citation>
    <scope>NUCLEOTIDE SEQUENCE [LARGE SCALE GENOMIC DNA]</scope>
</reference>
<dbReference type="Pfam" id="PF12796">
    <property type="entry name" value="Ank_2"/>
    <property type="match status" value="1"/>
</dbReference>
<comment type="caution">
    <text evidence="14">The sequence shown here is derived from an EMBL/GenBank/DDBJ whole genome shotgun (WGS) entry which is preliminary data.</text>
</comment>
<dbReference type="InterPro" id="IPR008266">
    <property type="entry name" value="Tyr_kinase_AS"/>
</dbReference>
<dbReference type="EMBL" id="CAJFCJ010000016">
    <property type="protein sequence ID" value="CAD5122083.1"/>
    <property type="molecule type" value="Genomic_DNA"/>
</dbReference>
<dbReference type="InterPro" id="IPR020635">
    <property type="entry name" value="Tyr_kinase_cat_dom"/>
</dbReference>
<dbReference type="SUPFAM" id="SSF55550">
    <property type="entry name" value="SH2 domain"/>
    <property type="match status" value="2"/>
</dbReference>
<dbReference type="PROSITE" id="PS50297">
    <property type="entry name" value="ANK_REP_REGION"/>
    <property type="match status" value="2"/>
</dbReference>
<organism evidence="14 15">
    <name type="scientific">Dimorphilus gyrociliatus</name>
    <dbReference type="NCBI Taxonomy" id="2664684"/>
    <lineage>
        <taxon>Eukaryota</taxon>
        <taxon>Metazoa</taxon>
        <taxon>Spiralia</taxon>
        <taxon>Lophotrochozoa</taxon>
        <taxon>Annelida</taxon>
        <taxon>Polychaeta</taxon>
        <taxon>Polychaeta incertae sedis</taxon>
        <taxon>Dinophilidae</taxon>
        <taxon>Dimorphilus</taxon>
    </lineage>
</organism>
<feature type="binding site" evidence="10">
    <location>
        <position position="523"/>
    </location>
    <ligand>
        <name>ATP</name>
        <dbReference type="ChEBI" id="CHEBI:30616"/>
    </ligand>
</feature>
<comment type="catalytic activity">
    <reaction evidence="7 11">
        <text>L-tyrosyl-[protein] + ATP = O-phospho-L-tyrosyl-[protein] + ADP + H(+)</text>
        <dbReference type="Rhea" id="RHEA:10596"/>
        <dbReference type="Rhea" id="RHEA-COMP:10136"/>
        <dbReference type="Rhea" id="RHEA-COMP:20101"/>
        <dbReference type="ChEBI" id="CHEBI:15378"/>
        <dbReference type="ChEBI" id="CHEBI:30616"/>
        <dbReference type="ChEBI" id="CHEBI:46858"/>
        <dbReference type="ChEBI" id="CHEBI:61978"/>
        <dbReference type="ChEBI" id="CHEBI:456216"/>
        <dbReference type="EC" id="2.7.10.2"/>
    </reaction>
</comment>
<evidence type="ECO:0000256" key="9">
    <source>
        <dbReference type="PROSITE-ProRule" id="PRU00191"/>
    </source>
</evidence>
<evidence type="ECO:0000256" key="10">
    <source>
        <dbReference type="PROSITE-ProRule" id="PRU10141"/>
    </source>
</evidence>
<keyword evidence="9" id="KW-0727">SH2 domain</keyword>
<proteinExistence type="inferred from homology"/>
<evidence type="ECO:0000256" key="2">
    <source>
        <dbReference type="ARBA" id="ARBA00022679"/>
    </source>
</evidence>
<protein>
    <recommendedName>
        <fullName evidence="11">Tyrosine-protein kinase</fullName>
        <ecNumber evidence="11">2.7.10.2</ecNumber>
    </recommendedName>
</protein>
<sequence>MSNLFRKARKPGKQIEDSLKKIVEHFQRKGLNCYHGRIDRSTAEFRLLHDGRNENGLYLIRNASNSSGDYVLSYTSIDELSGKLGCKHLNILQVIVYGRMVSQYVYGKNTFFGLDDLLNRLKKNQIIKKPVNFQNFSKCLPLFTIGASLTTCLHSSIQSENYEEANSIIDHQEYRKRDLLILRDCDGESAIHLAAEAGSLSVVKKLVEAGALITLRNKSGYTPLHVAVKSKRLAVAEYLIERGADAFDRCLKAPYNSCLHDAAATGQMDMIDLLIKNNAPPWVFNVRKEIPSAVAERAGHQECAKYIENVQLPPASSQRDNWFHHNLTRQQCEEFFTKYDFEDGLFLIRPSTQPLFLSLSLCFNNLPHHFRIMAIEDKMYRIEPDGTTWPTLEHLVDHYSGRMDVLPCLLTTGISPINFKPIAVQCSMPKLRTLTANENTNEGSIGNHNSAYLETIIENRQATYITTANNHEDHETAHKVKTLLEIDKKMITLGHSLGNGEFGVVLKGTYSNDGKKKIDIAIKTLSNVGDNNQSSIDQFMREAHIMMNLDHCNIIKLIGICRDGTTTMMVQELAKYGSMLDYLLDHKDSINPKKELLLWAYQVACGMRYLEEQRFVHRDLAARNVLLANNKVAKVGDFGLSRAMSGGDNVYQSAEGGKWPIKWYALEAIIYGTFSSASDVWSYGVTLWEMFTFGSQPYGDLKGSALVEFIESNGRLKKPDKAPEEIYRVMSKCWSEEPEDRPTFEFLVTFFGNMDFVRSKLKKKS</sequence>
<evidence type="ECO:0000313" key="14">
    <source>
        <dbReference type="EMBL" id="CAD5122083.1"/>
    </source>
</evidence>
<dbReference type="InterPro" id="IPR050198">
    <property type="entry name" value="Non-receptor_tyrosine_kinases"/>
</dbReference>
<evidence type="ECO:0000259" key="13">
    <source>
        <dbReference type="PROSITE" id="PS50011"/>
    </source>
</evidence>
<evidence type="ECO:0000256" key="11">
    <source>
        <dbReference type="RuleBase" id="RU362096"/>
    </source>
</evidence>
<keyword evidence="6 11" id="KW-0829">Tyrosine-protein kinase</keyword>
<evidence type="ECO:0000259" key="12">
    <source>
        <dbReference type="PROSITE" id="PS50001"/>
    </source>
</evidence>
<dbReference type="PRINTS" id="PR00109">
    <property type="entry name" value="TYRKINASE"/>
</dbReference>
<dbReference type="GO" id="GO:0005524">
    <property type="term" value="F:ATP binding"/>
    <property type="evidence" value="ECO:0007669"/>
    <property type="project" value="UniProtKB-UniRule"/>
</dbReference>
<keyword evidence="2 11" id="KW-0808">Transferase</keyword>
<dbReference type="CDD" id="cd00173">
    <property type="entry name" value="SH2"/>
    <property type="match status" value="2"/>
</dbReference>
<dbReference type="PROSITE" id="PS50001">
    <property type="entry name" value="SH2"/>
    <property type="match status" value="2"/>
</dbReference>
<dbReference type="PROSITE" id="PS00109">
    <property type="entry name" value="PROTEIN_KINASE_TYR"/>
    <property type="match status" value="1"/>
</dbReference>
<keyword evidence="3 10" id="KW-0547">Nucleotide-binding</keyword>
<evidence type="ECO:0000313" key="15">
    <source>
        <dbReference type="Proteomes" id="UP000549394"/>
    </source>
</evidence>
<feature type="domain" description="SH2" evidence="12">
    <location>
        <begin position="322"/>
        <end position="414"/>
    </location>
</feature>
<dbReference type="GO" id="GO:0004715">
    <property type="term" value="F:non-membrane spanning protein tyrosine kinase activity"/>
    <property type="evidence" value="ECO:0007669"/>
    <property type="project" value="UniProtKB-EC"/>
</dbReference>
<feature type="repeat" description="ANK" evidence="8">
    <location>
        <begin position="186"/>
        <end position="218"/>
    </location>
</feature>
<keyword evidence="5 10" id="KW-0067">ATP-binding</keyword>
<feature type="domain" description="SH2" evidence="12">
    <location>
        <begin position="33"/>
        <end position="125"/>
    </location>
</feature>
<keyword evidence="15" id="KW-1185">Reference proteome</keyword>
<dbReference type="Gene3D" id="1.10.510.10">
    <property type="entry name" value="Transferase(Phosphotransferase) domain 1"/>
    <property type="match status" value="1"/>
</dbReference>
<keyword evidence="4 11" id="KW-0418">Kinase</keyword>
<dbReference type="FunFam" id="1.10.510.10:FF:000027">
    <property type="entry name" value="Receptor protein-tyrosine kinase"/>
    <property type="match status" value="1"/>
</dbReference>
<dbReference type="PROSITE" id="PS50088">
    <property type="entry name" value="ANK_REPEAT"/>
    <property type="match status" value="2"/>
</dbReference>
<dbReference type="InterPro" id="IPR036860">
    <property type="entry name" value="SH2_dom_sf"/>
</dbReference>
<keyword evidence="1" id="KW-0597">Phosphoprotein</keyword>
<feature type="repeat" description="ANK" evidence="8">
    <location>
        <begin position="219"/>
        <end position="245"/>
    </location>
</feature>
<comment type="similarity">
    <text evidence="11">Belongs to the protein kinase superfamily. Tyr protein kinase family.</text>
</comment>
<evidence type="ECO:0000256" key="1">
    <source>
        <dbReference type="ARBA" id="ARBA00022553"/>
    </source>
</evidence>
<dbReference type="Pfam" id="PF00023">
    <property type="entry name" value="Ank"/>
    <property type="match status" value="1"/>
</dbReference>
<keyword evidence="8" id="KW-0040">ANK repeat</keyword>
<dbReference type="InterPro" id="IPR002110">
    <property type="entry name" value="Ankyrin_rpt"/>
</dbReference>
<dbReference type="GO" id="GO:0007165">
    <property type="term" value="P:signal transduction"/>
    <property type="evidence" value="ECO:0007669"/>
    <property type="project" value="UniProtKB-ARBA"/>
</dbReference>
<dbReference type="Proteomes" id="UP000549394">
    <property type="component" value="Unassembled WGS sequence"/>
</dbReference>
<dbReference type="EC" id="2.7.10.2" evidence="11"/>
<dbReference type="Pfam" id="PF00017">
    <property type="entry name" value="SH2"/>
    <property type="match status" value="2"/>
</dbReference>
<accession>A0A7I8W321</accession>
<dbReference type="Gene3D" id="3.30.505.10">
    <property type="entry name" value="SH2 domain"/>
    <property type="match status" value="2"/>
</dbReference>
<feature type="domain" description="Protein kinase" evidence="13">
    <location>
        <begin position="491"/>
        <end position="757"/>
    </location>
</feature>
<evidence type="ECO:0000256" key="8">
    <source>
        <dbReference type="PROSITE-ProRule" id="PRU00023"/>
    </source>
</evidence>
<dbReference type="Gene3D" id="3.30.200.20">
    <property type="entry name" value="Phosphorylase Kinase, domain 1"/>
    <property type="match status" value="1"/>
</dbReference>
<dbReference type="PANTHER" id="PTHR24418">
    <property type="entry name" value="TYROSINE-PROTEIN KINASE"/>
    <property type="match status" value="1"/>
</dbReference>
<dbReference type="SMART" id="SM00248">
    <property type="entry name" value="ANK"/>
    <property type="match status" value="3"/>
</dbReference>
<dbReference type="PROSITE" id="PS00107">
    <property type="entry name" value="PROTEIN_KINASE_ATP"/>
    <property type="match status" value="1"/>
</dbReference>
<evidence type="ECO:0000256" key="7">
    <source>
        <dbReference type="ARBA" id="ARBA00051245"/>
    </source>
</evidence>
<dbReference type="SUPFAM" id="SSF56112">
    <property type="entry name" value="Protein kinase-like (PK-like)"/>
    <property type="match status" value="1"/>
</dbReference>
<dbReference type="AlphaFoldDB" id="A0A7I8W321"/>
<dbReference type="InterPro" id="IPR017441">
    <property type="entry name" value="Protein_kinase_ATP_BS"/>
</dbReference>
<dbReference type="SUPFAM" id="SSF48403">
    <property type="entry name" value="Ankyrin repeat"/>
    <property type="match status" value="1"/>
</dbReference>
<dbReference type="OrthoDB" id="67310at2759"/>
<dbReference type="PROSITE" id="PS50011">
    <property type="entry name" value="PROTEIN_KINASE_DOM"/>
    <property type="match status" value="1"/>
</dbReference>
<evidence type="ECO:0000256" key="5">
    <source>
        <dbReference type="ARBA" id="ARBA00022840"/>
    </source>
</evidence>
<dbReference type="SMART" id="SM00252">
    <property type="entry name" value="SH2"/>
    <property type="match status" value="2"/>
</dbReference>